<sequence>MVQTPHHLWPFVLVVSLQLCHGLLLPALGEVTKSCSNLLVQLERYSDQELLESCEARDPDFETT</sequence>
<protein>
    <submittedName>
        <fullName evidence="2">Uncharacterized protein</fullName>
    </submittedName>
</protein>
<comment type="caution">
    <text evidence="2">The sequence shown here is derived from an EMBL/GenBank/DDBJ whole genome shotgun (WGS) entry which is preliminary data.</text>
</comment>
<dbReference type="EMBL" id="CAMXCT010002779">
    <property type="protein sequence ID" value="CAI4000388.1"/>
    <property type="molecule type" value="Genomic_DNA"/>
</dbReference>
<proteinExistence type="predicted"/>
<evidence type="ECO:0000313" key="2">
    <source>
        <dbReference type="EMBL" id="CAI4000388.1"/>
    </source>
</evidence>
<dbReference type="AlphaFoldDB" id="A0A9P1D0T0"/>
<reference evidence="2" key="1">
    <citation type="submission" date="2022-10" db="EMBL/GenBank/DDBJ databases">
        <authorList>
            <person name="Chen Y."/>
            <person name="Dougan E. K."/>
            <person name="Chan C."/>
            <person name="Rhodes N."/>
            <person name="Thang M."/>
        </authorList>
    </citation>
    <scope>NUCLEOTIDE SEQUENCE</scope>
</reference>
<evidence type="ECO:0000313" key="4">
    <source>
        <dbReference type="Proteomes" id="UP001152797"/>
    </source>
</evidence>
<dbReference type="EMBL" id="CAMXCT020002779">
    <property type="protein sequence ID" value="CAL1153763.1"/>
    <property type="molecule type" value="Genomic_DNA"/>
</dbReference>
<organism evidence="2">
    <name type="scientific">Cladocopium goreaui</name>
    <dbReference type="NCBI Taxonomy" id="2562237"/>
    <lineage>
        <taxon>Eukaryota</taxon>
        <taxon>Sar</taxon>
        <taxon>Alveolata</taxon>
        <taxon>Dinophyceae</taxon>
        <taxon>Suessiales</taxon>
        <taxon>Symbiodiniaceae</taxon>
        <taxon>Cladocopium</taxon>
    </lineage>
</organism>
<feature type="signal peptide" evidence="1">
    <location>
        <begin position="1"/>
        <end position="22"/>
    </location>
</feature>
<name>A0A9P1D0T0_9DINO</name>
<gene>
    <name evidence="2" type="ORF">C1SCF055_LOCUS26509</name>
</gene>
<dbReference type="Proteomes" id="UP001152797">
    <property type="component" value="Unassembled WGS sequence"/>
</dbReference>
<keyword evidence="1" id="KW-0732">Signal</keyword>
<keyword evidence="4" id="KW-1185">Reference proteome</keyword>
<evidence type="ECO:0000313" key="3">
    <source>
        <dbReference type="EMBL" id="CAL1153763.1"/>
    </source>
</evidence>
<evidence type="ECO:0000256" key="1">
    <source>
        <dbReference type="SAM" id="SignalP"/>
    </source>
</evidence>
<dbReference type="EMBL" id="CAMXCT030002779">
    <property type="protein sequence ID" value="CAL4787700.1"/>
    <property type="molecule type" value="Genomic_DNA"/>
</dbReference>
<feature type="chain" id="PRO_5043270915" evidence="1">
    <location>
        <begin position="23"/>
        <end position="64"/>
    </location>
</feature>
<accession>A0A9P1D0T0</accession>
<reference evidence="3" key="2">
    <citation type="submission" date="2024-04" db="EMBL/GenBank/DDBJ databases">
        <authorList>
            <person name="Chen Y."/>
            <person name="Shah S."/>
            <person name="Dougan E. K."/>
            <person name="Thang M."/>
            <person name="Chan C."/>
        </authorList>
    </citation>
    <scope>NUCLEOTIDE SEQUENCE [LARGE SCALE GENOMIC DNA]</scope>
</reference>